<dbReference type="InterPro" id="IPR038078">
    <property type="entry name" value="PhoU-like_sf"/>
</dbReference>
<gene>
    <name evidence="2" type="ORF">LPQ35_10115</name>
</gene>
<reference evidence="2 3" key="1">
    <citation type="submission" date="2021-11" db="EMBL/GenBank/DDBJ databases">
        <title>Whole genome of Geoglobus acetivorans.</title>
        <authorList>
            <person name="Liu D."/>
        </authorList>
    </citation>
    <scope>NUCLEOTIDE SEQUENCE [LARGE SCALE GENOMIC DNA]</scope>
    <source>
        <strain evidence="2 3">SBH6</strain>
    </source>
</reference>
<organism evidence="2 3">
    <name type="scientific">Geoglobus acetivorans</name>
    <dbReference type="NCBI Taxonomy" id="565033"/>
    <lineage>
        <taxon>Archaea</taxon>
        <taxon>Methanobacteriati</taxon>
        <taxon>Methanobacteriota</taxon>
        <taxon>Archaeoglobi</taxon>
        <taxon>Archaeoglobales</taxon>
        <taxon>Archaeoglobaceae</taxon>
        <taxon>Geoglobus</taxon>
    </lineage>
</organism>
<name>A0ABZ3H588_GEOAI</name>
<dbReference type="PANTHER" id="PTHR42930:SF2">
    <property type="entry name" value="PHOU DOMAIN-CONTAINING PROTEIN"/>
    <property type="match status" value="1"/>
</dbReference>
<dbReference type="Gene3D" id="1.20.58.220">
    <property type="entry name" value="Phosphate transport system protein phou homolog 2, domain 2"/>
    <property type="match status" value="1"/>
</dbReference>
<dbReference type="SUPFAM" id="SSF89447">
    <property type="entry name" value="AbrB/MazE/MraZ-like"/>
    <property type="match status" value="1"/>
</dbReference>
<sequence>MKRVARKIFVSGSSFIISLPKEWIRDNSLKAGDTVFCDIGKDSLTIRPRLDKANPRESRIDEEEDEKMLLRKIISHYLAGYETIRIPVNERTRRAVYNATALLIGAEILEDSGNEIWMEVFVDERRFRVDDLLERMGNTVISMLKDFRKNLVEYDPASIEVILQRENEVDRLYFLILRILKSALRYSDILEVLDLSPIEILGTRTAIKNIERVGDHLHGMTSNLRMCETNLMELEKPAEEAETAFRLSLTSLFKRDEAIARDVFAIADSFGVPRIKPAEMKDMVLVSGLLSGLERIVGYSEDIAEITLNLATP</sequence>
<dbReference type="EMBL" id="CP087714">
    <property type="protein sequence ID" value="XAT63597.1"/>
    <property type="molecule type" value="Genomic_DNA"/>
</dbReference>
<dbReference type="Proteomes" id="UP001492541">
    <property type="component" value="Chromosome"/>
</dbReference>
<evidence type="ECO:0000259" key="1">
    <source>
        <dbReference type="SMART" id="SM00966"/>
    </source>
</evidence>
<dbReference type="Pfam" id="PF04014">
    <property type="entry name" value="MazE_antitoxin"/>
    <property type="match status" value="1"/>
</dbReference>
<dbReference type="Pfam" id="PF01895">
    <property type="entry name" value="PhoU"/>
    <property type="match status" value="1"/>
</dbReference>
<dbReference type="SUPFAM" id="SSF109755">
    <property type="entry name" value="PhoU-like"/>
    <property type="match status" value="1"/>
</dbReference>
<evidence type="ECO:0000313" key="3">
    <source>
        <dbReference type="Proteomes" id="UP001492541"/>
    </source>
</evidence>
<dbReference type="SMART" id="SM00966">
    <property type="entry name" value="SpoVT_AbrB"/>
    <property type="match status" value="1"/>
</dbReference>
<dbReference type="GeneID" id="90450052"/>
<accession>A0ABZ3H588</accession>
<protein>
    <submittedName>
        <fullName evidence="2">Phosphate uptake regulator PhoU</fullName>
    </submittedName>
</protein>
<dbReference type="PANTHER" id="PTHR42930">
    <property type="entry name" value="PHOSPHATE-SPECIFIC TRANSPORT SYSTEM ACCESSORY PROTEIN PHOU"/>
    <property type="match status" value="1"/>
</dbReference>
<evidence type="ECO:0000313" key="2">
    <source>
        <dbReference type="EMBL" id="XAT63597.1"/>
    </source>
</evidence>
<dbReference type="InterPro" id="IPR007159">
    <property type="entry name" value="SpoVT-AbrB_dom"/>
</dbReference>
<dbReference type="InterPro" id="IPR037914">
    <property type="entry name" value="SpoVT-AbrB_sf"/>
</dbReference>
<feature type="domain" description="SpoVT-AbrB" evidence="1">
    <location>
        <begin position="9"/>
        <end position="54"/>
    </location>
</feature>
<proteinExistence type="predicted"/>
<keyword evidence="3" id="KW-1185">Reference proteome</keyword>
<dbReference type="InterPro" id="IPR028366">
    <property type="entry name" value="PhoU"/>
</dbReference>
<dbReference type="InterPro" id="IPR026022">
    <property type="entry name" value="PhoU_dom"/>
</dbReference>
<dbReference type="RefSeq" id="WP_193807226.1">
    <property type="nucleotide sequence ID" value="NZ_CP087714.1"/>
</dbReference>